<proteinExistence type="predicted"/>
<sequence length="91" mass="10280">MGGEKKKKRRSTVLLLRRFCLRCSSATRATASSQPHHRASASACHRCSLLHPRRRDASSPDADLKLRQAATRSLAPPQQICPEMPRRCYRP</sequence>
<dbReference type="AlphaFoldDB" id="A0A059D483"/>
<dbReference type="Gramene" id="KCW85241">
    <property type="protein sequence ID" value="KCW85241"/>
    <property type="gene ID" value="EUGRSUZ_B02083"/>
</dbReference>
<evidence type="ECO:0000256" key="1">
    <source>
        <dbReference type="SAM" id="MobiDB-lite"/>
    </source>
</evidence>
<organism evidence="2">
    <name type="scientific">Eucalyptus grandis</name>
    <name type="common">Flooded gum</name>
    <dbReference type="NCBI Taxonomy" id="71139"/>
    <lineage>
        <taxon>Eukaryota</taxon>
        <taxon>Viridiplantae</taxon>
        <taxon>Streptophyta</taxon>
        <taxon>Embryophyta</taxon>
        <taxon>Tracheophyta</taxon>
        <taxon>Spermatophyta</taxon>
        <taxon>Magnoliopsida</taxon>
        <taxon>eudicotyledons</taxon>
        <taxon>Gunneridae</taxon>
        <taxon>Pentapetalae</taxon>
        <taxon>rosids</taxon>
        <taxon>malvids</taxon>
        <taxon>Myrtales</taxon>
        <taxon>Myrtaceae</taxon>
        <taxon>Myrtoideae</taxon>
        <taxon>Eucalypteae</taxon>
        <taxon>Eucalyptus</taxon>
    </lineage>
</organism>
<dbReference type="EMBL" id="KK198754">
    <property type="protein sequence ID" value="KCW85241.1"/>
    <property type="molecule type" value="Genomic_DNA"/>
</dbReference>
<name>A0A059D483_EUCGR</name>
<gene>
    <name evidence="2" type="ORF">EUGRSUZ_B02083</name>
</gene>
<accession>A0A059D483</accession>
<reference evidence="2" key="1">
    <citation type="submission" date="2013-07" db="EMBL/GenBank/DDBJ databases">
        <title>The genome of Eucalyptus grandis.</title>
        <authorList>
            <person name="Schmutz J."/>
            <person name="Hayes R."/>
            <person name="Myburg A."/>
            <person name="Tuskan G."/>
            <person name="Grattapaglia D."/>
            <person name="Rokhsar D.S."/>
        </authorList>
    </citation>
    <scope>NUCLEOTIDE SEQUENCE</scope>
    <source>
        <tissue evidence="2">Leaf extractions</tissue>
    </source>
</reference>
<feature type="region of interest" description="Disordered" evidence="1">
    <location>
        <begin position="69"/>
        <end position="91"/>
    </location>
</feature>
<evidence type="ECO:0000313" key="2">
    <source>
        <dbReference type="EMBL" id="KCW85241.1"/>
    </source>
</evidence>
<protein>
    <submittedName>
        <fullName evidence="2">Uncharacterized protein</fullName>
    </submittedName>
</protein>
<dbReference type="InParanoid" id="A0A059D483"/>